<dbReference type="InterPro" id="IPR023814">
    <property type="entry name" value="His-Xaa-Ser_sys"/>
</dbReference>
<dbReference type="NCBIfam" id="TIGR03982">
    <property type="entry name" value="TIGR03982 family His-Xaa-Ser system protein"/>
    <property type="match status" value="1"/>
</dbReference>
<dbReference type="EMBL" id="BSPW01000013">
    <property type="protein sequence ID" value="GLT16840.1"/>
    <property type="molecule type" value="Genomic_DNA"/>
</dbReference>
<name>A0ABQ6EUI7_9VIBR</name>
<sequence>MRRLFYVCASLLCLAWLGIYLVVPVSAYYIYKNQFMKQSAECSLAMDETWYIEQLNAPELEATTKIHLMSCHEYDKTRKVMLSMRVPETVVEYLGLEAIELHQRTVEALTEQHRFQER</sequence>
<protein>
    <recommendedName>
        <fullName evidence="3">TIGR03982 family His-Xaa-Ser system protein</fullName>
    </recommendedName>
</protein>
<dbReference type="RefSeq" id="WP_284190765.1">
    <property type="nucleotide sequence ID" value="NZ_BSPW01000013.1"/>
</dbReference>
<evidence type="ECO:0000313" key="1">
    <source>
        <dbReference type="EMBL" id="GLT16840.1"/>
    </source>
</evidence>
<gene>
    <name evidence="1" type="ORF">GCM10007938_06170</name>
</gene>
<reference evidence="2" key="1">
    <citation type="journal article" date="2019" name="Int. J. Syst. Evol. Microbiol.">
        <title>The Global Catalogue of Microorganisms (GCM) 10K type strain sequencing project: providing services to taxonomists for standard genome sequencing and annotation.</title>
        <authorList>
            <consortium name="The Broad Institute Genomics Platform"/>
            <consortium name="The Broad Institute Genome Sequencing Center for Infectious Disease"/>
            <person name="Wu L."/>
            <person name="Ma J."/>
        </authorList>
    </citation>
    <scope>NUCLEOTIDE SEQUENCE [LARGE SCALE GENOMIC DNA]</scope>
    <source>
        <strain evidence="2">NBRC 108723</strain>
    </source>
</reference>
<keyword evidence="2" id="KW-1185">Reference proteome</keyword>
<evidence type="ECO:0008006" key="3">
    <source>
        <dbReference type="Google" id="ProtNLM"/>
    </source>
</evidence>
<evidence type="ECO:0000313" key="2">
    <source>
        <dbReference type="Proteomes" id="UP001157138"/>
    </source>
</evidence>
<organism evidence="1 2">
    <name type="scientific">Vibrio zhanjiangensis</name>
    <dbReference type="NCBI Taxonomy" id="1046128"/>
    <lineage>
        <taxon>Bacteria</taxon>
        <taxon>Pseudomonadati</taxon>
        <taxon>Pseudomonadota</taxon>
        <taxon>Gammaproteobacteria</taxon>
        <taxon>Vibrionales</taxon>
        <taxon>Vibrionaceae</taxon>
        <taxon>Vibrio</taxon>
    </lineage>
</organism>
<comment type="caution">
    <text evidence="1">The sequence shown here is derived from an EMBL/GenBank/DDBJ whole genome shotgun (WGS) entry which is preliminary data.</text>
</comment>
<proteinExistence type="predicted"/>
<dbReference type="Proteomes" id="UP001157138">
    <property type="component" value="Unassembled WGS sequence"/>
</dbReference>
<accession>A0ABQ6EUI7</accession>